<dbReference type="AlphaFoldDB" id="A0A9D2F829"/>
<gene>
    <name evidence="2" type="ORF">IAA20_06155</name>
</gene>
<dbReference type="EMBL" id="DXBN01000139">
    <property type="protein sequence ID" value="HIZ53506.1"/>
    <property type="molecule type" value="Genomic_DNA"/>
</dbReference>
<evidence type="ECO:0000256" key="1">
    <source>
        <dbReference type="SAM" id="Phobius"/>
    </source>
</evidence>
<keyword evidence="1" id="KW-0472">Membrane</keyword>
<name>A0A9D2F829_9ENTE</name>
<feature type="transmembrane region" description="Helical" evidence="1">
    <location>
        <begin position="66"/>
        <end position="89"/>
    </location>
</feature>
<accession>A0A9D2F829</accession>
<reference evidence="2" key="1">
    <citation type="journal article" date="2021" name="PeerJ">
        <title>Extensive microbial diversity within the chicken gut microbiome revealed by metagenomics and culture.</title>
        <authorList>
            <person name="Gilroy R."/>
            <person name="Ravi A."/>
            <person name="Getino M."/>
            <person name="Pursley I."/>
            <person name="Horton D.L."/>
            <person name="Alikhan N.F."/>
            <person name="Baker D."/>
            <person name="Gharbi K."/>
            <person name="Hall N."/>
            <person name="Watson M."/>
            <person name="Adriaenssens E.M."/>
            <person name="Foster-Nyarko E."/>
            <person name="Jarju S."/>
            <person name="Secka A."/>
            <person name="Antonio M."/>
            <person name="Oren A."/>
            <person name="Chaudhuri R.R."/>
            <person name="La Ragione R."/>
            <person name="Hildebrand F."/>
            <person name="Pallen M.J."/>
        </authorList>
    </citation>
    <scope>NUCLEOTIDE SEQUENCE</scope>
    <source>
        <strain evidence="2">CHK172-16539</strain>
    </source>
</reference>
<keyword evidence="1" id="KW-0812">Transmembrane</keyword>
<feature type="transmembrane region" description="Helical" evidence="1">
    <location>
        <begin position="12"/>
        <end position="31"/>
    </location>
</feature>
<dbReference type="Proteomes" id="UP000824063">
    <property type="component" value="Unassembled WGS sequence"/>
</dbReference>
<keyword evidence="1" id="KW-1133">Transmembrane helix</keyword>
<protein>
    <submittedName>
        <fullName evidence="2">DUF3397 domain-containing protein</fullName>
    </submittedName>
</protein>
<reference evidence="2" key="2">
    <citation type="submission" date="2021-04" db="EMBL/GenBank/DDBJ databases">
        <authorList>
            <person name="Gilroy R."/>
        </authorList>
    </citation>
    <scope>NUCLEOTIDE SEQUENCE</scope>
    <source>
        <strain evidence="2">CHK172-16539</strain>
    </source>
</reference>
<proteinExistence type="predicted"/>
<dbReference type="Pfam" id="PF11877">
    <property type="entry name" value="DUF3397"/>
    <property type="match status" value="1"/>
</dbReference>
<comment type="caution">
    <text evidence="2">The sequence shown here is derived from an EMBL/GenBank/DDBJ whole genome shotgun (WGS) entry which is preliminary data.</text>
</comment>
<sequence length="127" mass="15053">MNHVTSITLKLVFWYLFPIISFFAAKVVTSILSLRKRYAIKALDLTVPLIFYSIHQVSVLTFNESIFPYFLITICLLGIGLAFFQAYFYEEIIYKRYFKMFWRSVFLFSLFTHFIIVILSLILLLAH</sequence>
<organism evidence="2 3">
    <name type="scientific">Candidatus Enterococcus avicola</name>
    <dbReference type="NCBI Taxonomy" id="2838561"/>
    <lineage>
        <taxon>Bacteria</taxon>
        <taxon>Bacillati</taxon>
        <taxon>Bacillota</taxon>
        <taxon>Bacilli</taxon>
        <taxon>Lactobacillales</taxon>
        <taxon>Enterococcaceae</taxon>
        <taxon>Enterococcus</taxon>
    </lineage>
</organism>
<evidence type="ECO:0000313" key="3">
    <source>
        <dbReference type="Proteomes" id="UP000824063"/>
    </source>
</evidence>
<dbReference type="InterPro" id="IPR024515">
    <property type="entry name" value="DUF3397"/>
</dbReference>
<feature type="transmembrane region" description="Helical" evidence="1">
    <location>
        <begin position="101"/>
        <end position="126"/>
    </location>
</feature>
<evidence type="ECO:0000313" key="2">
    <source>
        <dbReference type="EMBL" id="HIZ53506.1"/>
    </source>
</evidence>